<dbReference type="PANTHER" id="PTHR31635:SF196">
    <property type="entry name" value="REVERSE TRANSCRIPTASE DOMAIN-CONTAINING PROTEIN-RELATED"/>
    <property type="match status" value="1"/>
</dbReference>
<dbReference type="Proteomes" id="UP000826656">
    <property type="component" value="Unassembled WGS sequence"/>
</dbReference>
<keyword evidence="2" id="KW-1185">Reference proteome</keyword>
<dbReference type="PANTHER" id="PTHR31635">
    <property type="entry name" value="REVERSE TRANSCRIPTASE DOMAIN-CONTAINING PROTEIN-RELATED"/>
    <property type="match status" value="1"/>
</dbReference>
<evidence type="ECO:0000313" key="1">
    <source>
        <dbReference type="EMBL" id="KAH0776489.1"/>
    </source>
</evidence>
<reference evidence="1 2" key="1">
    <citation type="journal article" date="2021" name="bioRxiv">
        <title>Chromosome-scale and haplotype-resolved genome assembly of a tetraploid potato cultivar.</title>
        <authorList>
            <person name="Sun H."/>
            <person name="Jiao W.-B."/>
            <person name="Krause K."/>
            <person name="Campoy J.A."/>
            <person name="Goel M."/>
            <person name="Folz-Donahue K."/>
            <person name="Kukat C."/>
            <person name="Huettel B."/>
            <person name="Schneeberger K."/>
        </authorList>
    </citation>
    <scope>NUCLEOTIDE SEQUENCE [LARGE SCALE GENOMIC DNA]</scope>
    <source>
        <strain evidence="1">SolTubOtavaFocal</strain>
        <tissue evidence="1">Leaves</tissue>
    </source>
</reference>
<organism evidence="1 2">
    <name type="scientific">Solanum tuberosum</name>
    <name type="common">Potato</name>
    <dbReference type="NCBI Taxonomy" id="4113"/>
    <lineage>
        <taxon>Eukaryota</taxon>
        <taxon>Viridiplantae</taxon>
        <taxon>Streptophyta</taxon>
        <taxon>Embryophyta</taxon>
        <taxon>Tracheophyta</taxon>
        <taxon>Spermatophyta</taxon>
        <taxon>Magnoliopsida</taxon>
        <taxon>eudicotyledons</taxon>
        <taxon>Gunneridae</taxon>
        <taxon>Pentapetalae</taxon>
        <taxon>asterids</taxon>
        <taxon>lamiids</taxon>
        <taxon>Solanales</taxon>
        <taxon>Solanaceae</taxon>
        <taxon>Solanoideae</taxon>
        <taxon>Solaneae</taxon>
        <taxon>Solanum</taxon>
    </lineage>
</organism>
<protein>
    <recommendedName>
        <fullName evidence="3">Non-LTR retroelement reverse transcriptase</fullName>
    </recommendedName>
</protein>
<evidence type="ECO:0000313" key="2">
    <source>
        <dbReference type="Proteomes" id="UP000826656"/>
    </source>
</evidence>
<dbReference type="EMBL" id="JAIVGD010000003">
    <property type="protein sequence ID" value="KAH0776489.1"/>
    <property type="molecule type" value="Genomic_DNA"/>
</dbReference>
<comment type="caution">
    <text evidence="1">The sequence shown here is derived from an EMBL/GenBank/DDBJ whole genome shotgun (WGS) entry which is preliminary data.</text>
</comment>
<sequence>MANIWAKLRELRQVLKVLNREEFKNTTITINVARQELLQIQEQIIQQCTDELLYKEKQTLLDIEKWSLVEESDLRQKSRAKWIKLRDSNNKYFTVVIKERTNKKLMLELTLLSGTKLNTPEAIKGEVVQFYKALMGSSTMLLPAVDKNTMKKGPIITYEQGAELCRDVIDEEIWNALAPIGDDKAPGVDGCNAYYYKKTSSITKDDILMAIKEFFQTGKLYRPVNCTVITLVPNTASPVNTKEYKPIACCTIIYKIIAEILAARM</sequence>
<evidence type="ECO:0008006" key="3">
    <source>
        <dbReference type="Google" id="ProtNLM"/>
    </source>
</evidence>
<proteinExistence type="predicted"/>
<gene>
    <name evidence="1" type="ORF">KY290_007900</name>
</gene>
<accession>A0ABQ7W8U2</accession>
<name>A0ABQ7W8U2_SOLTU</name>